<keyword evidence="2" id="KW-1185">Reference proteome</keyword>
<protein>
    <submittedName>
        <fullName evidence="1">Uncharacterized protein</fullName>
    </submittedName>
</protein>
<evidence type="ECO:0000313" key="2">
    <source>
        <dbReference type="Proteomes" id="UP000268093"/>
    </source>
</evidence>
<name>A0A433D4N8_9FUNG</name>
<gene>
    <name evidence="1" type="ORF">BC936DRAFT_147720</name>
</gene>
<reference evidence="1 2" key="1">
    <citation type="journal article" date="2018" name="New Phytol.">
        <title>Phylogenomics of Endogonaceae and evolution of mycorrhizas within Mucoromycota.</title>
        <authorList>
            <person name="Chang Y."/>
            <person name="Desiro A."/>
            <person name="Na H."/>
            <person name="Sandor L."/>
            <person name="Lipzen A."/>
            <person name="Clum A."/>
            <person name="Barry K."/>
            <person name="Grigoriev I.V."/>
            <person name="Martin F.M."/>
            <person name="Stajich J.E."/>
            <person name="Smith M.E."/>
            <person name="Bonito G."/>
            <person name="Spatafora J.W."/>
        </authorList>
    </citation>
    <scope>NUCLEOTIDE SEQUENCE [LARGE SCALE GENOMIC DNA]</scope>
    <source>
        <strain evidence="1 2">GMNB39</strain>
    </source>
</reference>
<evidence type="ECO:0000313" key="1">
    <source>
        <dbReference type="EMBL" id="RUP45799.1"/>
    </source>
</evidence>
<proteinExistence type="predicted"/>
<comment type="caution">
    <text evidence="1">The sequence shown here is derived from an EMBL/GenBank/DDBJ whole genome shotgun (WGS) entry which is preliminary data.</text>
</comment>
<sequence>MDAVFYLHLPCLPPFCDVAAGLTEHSDEIYYYKIWGNLRHNYCTIISMTELDKTQAKARKKRGTNRHWQSMARFCDQNT</sequence>
<dbReference type="EMBL" id="RBNI01006753">
    <property type="protein sequence ID" value="RUP45799.1"/>
    <property type="molecule type" value="Genomic_DNA"/>
</dbReference>
<dbReference type="Proteomes" id="UP000268093">
    <property type="component" value="Unassembled WGS sequence"/>
</dbReference>
<organism evidence="1 2">
    <name type="scientific">Jimgerdemannia flammicorona</name>
    <dbReference type="NCBI Taxonomy" id="994334"/>
    <lineage>
        <taxon>Eukaryota</taxon>
        <taxon>Fungi</taxon>
        <taxon>Fungi incertae sedis</taxon>
        <taxon>Mucoromycota</taxon>
        <taxon>Mucoromycotina</taxon>
        <taxon>Endogonomycetes</taxon>
        <taxon>Endogonales</taxon>
        <taxon>Endogonaceae</taxon>
        <taxon>Jimgerdemannia</taxon>
    </lineage>
</organism>
<dbReference type="AlphaFoldDB" id="A0A433D4N8"/>
<accession>A0A433D4N8</accession>